<sequence length="162" mass="18620">MTCFTTAVIFLFLTQYARSFRLSFYTPFSDPNTSEAFARSFVNNIVNSGEFGSHATENFDDIIESLLQAQNMQKGLHDTYAKAKAMQMAFGSAIAELALIESRGGESTTDNQHYNQLLEKCLEKYNWSRERGVCQRDSRPRQFFLSTIQRDRKRSSTVLPEW</sequence>
<reference evidence="3 4" key="1">
    <citation type="submission" date="2021-06" db="EMBL/GenBank/DDBJ databases">
        <title>Caerostris extrusa draft genome.</title>
        <authorList>
            <person name="Kono N."/>
            <person name="Arakawa K."/>
        </authorList>
    </citation>
    <scope>NUCLEOTIDE SEQUENCE [LARGE SCALE GENOMIC DNA]</scope>
</reference>
<dbReference type="InterPro" id="IPR031913">
    <property type="entry name" value="Spidroin_N"/>
</dbReference>
<feature type="chain" id="PRO_5044011287" evidence="1">
    <location>
        <begin position="20"/>
        <end position="162"/>
    </location>
</feature>
<keyword evidence="1" id="KW-0732">Signal</keyword>
<dbReference type="EMBL" id="BPLR01000842">
    <property type="protein sequence ID" value="GIY97852.1"/>
    <property type="molecule type" value="Genomic_DNA"/>
</dbReference>
<dbReference type="InterPro" id="IPR038243">
    <property type="entry name" value="Spidroin_N_sf"/>
</dbReference>
<feature type="domain" description="Spidroin N-terminal" evidence="2">
    <location>
        <begin position="27"/>
        <end position="122"/>
    </location>
</feature>
<evidence type="ECO:0000259" key="2">
    <source>
        <dbReference type="Pfam" id="PF16763"/>
    </source>
</evidence>
<protein>
    <submittedName>
        <fullName evidence="3">Spidroin4</fullName>
    </submittedName>
</protein>
<feature type="signal peptide" evidence="1">
    <location>
        <begin position="1"/>
        <end position="19"/>
    </location>
</feature>
<dbReference type="Proteomes" id="UP001054945">
    <property type="component" value="Unassembled WGS sequence"/>
</dbReference>
<dbReference type="Gene3D" id="1.10.274.70">
    <property type="match status" value="1"/>
</dbReference>
<dbReference type="Pfam" id="PF16763">
    <property type="entry name" value="Spidroin_N"/>
    <property type="match status" value="1"/>
</dbReference>
<evidence type="ECO:0000256" key="1">
    <source>
        <dbReference type="SAM" id="SignalP"/>
    </source>
</evidence>
<accession>A0AAV4XRN7</accession>
<gene>
    <name evidence="3" type="primary">Spidroin4</name>
    <name evidence="3" type="ORF">CEXT_398031</name>
</gene>
<keyword evidence="4" id="KW-1185">Reference proteome</keyword>
<name>A0AAV4XRN7_CAEEX</name>
<dbReference type="AlphaFoldDB" id="A0AAV4XRN7"/>
<evidence type="ECO:0000313" key="4">
    <source>
        <dbReference type="Proteomes" id="UP001054945"/>
    </source>
</evidence>
<organism evidence="3 4">
    <name type="scientific">Caerostris extrusa</name>
    <name type="common">Bark spider</name>
    <name type="synonym">Caerostris bankana</name>
    <dbReference type="NCBI Taxonomy" id="172846"/>
    <lineage>
        <taxon>Eukaryota</taxon>
        <taxon>Metazoa</taxon>
        <taxon>Ecdysozoa</taxon>
        <taxon>Arthropoda</taxon>
        <taxon>Chelicerata</taxon>
        <taxon>Arachnida</taxon>
        <taxon>Araneae</taxon>
        <taxon>Araneomorphae</taxon>
        <taxon>Entelegynae</taxon>
        <taxon>Araneoidea</taxon>
        <taxon>Araneidae</taxon>
        <taxon>Caerostris</taxon>
    </lineage>
</organism>
<proteinExistence type="predicted"/>
<evidence type="ECO:0000313" key="3">
    <source>
        <dbReference type="EMBL" id="GIY97852.1"/>
    </source>
</evidence>
<comment type="caution">
    <text evidence="3">The sequence shown here is derived from an EMBL/GenBank/DDBJ whole genome shotgun (WGS) entry which is preliminary data.</text>
</comment>